<gene>
    <name evidence="1" type="ORF">JCM19301_12</name>
    <name evidence="2" type="ORF">JCM19302_1351</name>
    <name evidence="3" type="ORF">JCM19538_629</name>
</gene>
<evidence type="ECO:0000313" key="2">
    <source>
        <dbReference type="EMBL" id="GAL72774.1"/>
    </source>
</evidence>
<dbReference type="Proteomes" id="UP000029646">
    <property type="component" value="Unassembled WGS sequence"/>
</dbReference>
<comment type="caution">
    <text evidence="1">The sequence shown here is derived from an EMBL/GenBank/DDBJ whole genome shotgun (WGS) entry which is preliminary data.</text>
</comment>
<name>A0A090VV08_9FLAO</name>
<dbReference type="AlphaFoldDB" id="A0A090VV08"/>
<dbReference type="Proteomes" id="UP000030184">
    <property type="component" value="Unassembled WGS sequence"/>
</dbReference>
<sequence length="53" mass="6051">MKHSIKLESRQFARVGKSIPKTSNIKKAKTFFNNVFSKLLFNKPKLLNKATDG</sequence>
<protein>
    <submittedName>
        <fullName evidence="1">Uncharacterized protein</fullName>
    </submittedName>
</protein>
<organism evidence="1 4">
    <name type="scientific">Jejuia pallidilutea</name>
    <dbReference type="NCBI Taxonomy" id="504487"/>
    <lineage>
        <taxon>Bacteria</taxon>
        <taxon>Pseudomonadati</taxon>
        <taxon>Bacteroidota</taxon>
        <taxon>Flavobacteriia</taxon>
        <taxon>Flavobacteriales</taxon>
        <taxon>Flavobacteriaceae</taxon>
        <taxon>Jejuia</taxon>
    </lineage>
</organism>
<dbReference type="EMBL" id="BBNS01000031">
    <property type="protein sequence ID" value="GAL72774.1"/>
    <property type="molecule type" value="Genomic_DNA"/>
</dbReference>
<dbReference type="Proteomes" id="UP000029641">
    <property type="component" value="Unassembled WGS sequence"/>
</dbReference>
<evidence type="ECO:0000313" key="3">
    <source>
        <dbReference type="EMBL" id="GAL90162.1"/>
    </source>
</evidence>
<accession>A0A090VV08</accession>
<dbReference type="EMBL" id="BBNR01000022">
    <property type="protein sequence ID" value="GAL68570.1"/>
    <property type="molecule type" value="Genomic_DNA"/>
</dbReference>
<evidence type="ECO:0000313" key="1">
    <source>
        <dbReference type="EMBL" id="GAL68570.1"/>
    </source>
</evidence>
<evidence type="ECO:0000313" key="4">
    <source>
        <dbReference type="Proteomes" id="UP000029641"/>
    </source>
</evidence>
<keyword evidence="5" id="KW-1185">Reference proteome</keyword>
<dbReference type="EMBL" id="BBNY01000070">
    <property type="protein sequence ID" value="GAL90162.1"/>
    <property type="molecule type" value="Genomic_DNA"/>
</dbReference>
<evidence type="ECO:0000313" key="5">
    <source>
        <dbReference type="Proteomes" id="UP000030184"/>
    </source>
</evidence>
<proteinExistence type="predicted"/>
<reference evidence="5" key="1">
    <citation type="journal article" date="2014" name="Genome Announc.">
        <title>Draft Genome Sequence of Marine Flavobacterium Jejuia pallidilutea Strain 11shimoA1 and Pigmentation Mutants.</title>
        <authorList>
            <person name="Takatani N."/>
            <person name="Nakanishi M."/>
            <person name="Meirelles P."/>
            <person name="Mino S."/>
            <person name="Suda W."/>
            <person name="Oshima K."/>
            <person name="Hattori M."/>
            <person name="Ohkuma M."/>
            <person name="Hosokawa M."/>
            <person name="Miyashita K."/>
            <person name="Thompson F.L."/>
            <person name="Niwa A."/>
            <person name="Sawabe T."/>
            <person name="Sawabe T."/>
        </authorList>
    </citation>
    <scope>NUCLEOTIDE SEQUENCE [LARGE SCALE GENOMIC DNA]</scope>
    <source>
        <strain evidence="5">JCM 19538</strain>
    </source>
</reference>